<proteinExistence type="predicted"/>
<keyword evidence="2" id="KW-1185">Reference proteome</keyword>
<dbReference type="Proteomes" id="UP000286287">
    <property type="component" value="Unassembled WGS sequence"/>
</dbReference>
<accession>A0A418VB60</accession>
<comment type="caution">
    <text evidence="1">The sequence shown here is derived from an EMBL/GenBank/DDBJ whole genome shotgun (WGS) entry which is preliminary data.</text>
</comment>
<dbReference type="EMBL" id="QYUJ01000014">
    <property type="protein sequence ID" value="RJF73363.1"/>
    <property type="molecule type" value="Genomic_DNA"/>
</dbReference>
<evidence type="ECO:0000313" key="2">
    <source>
        <dbReference type="Proteomes" id="UP000286287"/>
    </source>
</evidence>
<reference evidence="1 2" key="1">
    <citation type="submission" date="2018-09" db="EMBL/GenBank/DDBJ databases">
        <authorList>
            <person name="Zhu H."/>
        </authorList>
    </citation>
    <scope>NUCLEOTIDE SEQUENCE [LARGE SCALE GENOMIC DNA]</scope>
    <source>
        <strain evidence="1 2">K2S05-167</strain>
    </source>
</reference>
<protein>
    <submittedName>
        <fullName evidence="1">Uncharacterized protein</fullName>
    </submittedName>
</protein>
<gene>
    <name evidence="1" type="ORF">D3875_19230</name>
</gene>
<dbReference type="AlphaFoldDB" id="A0A418VB60"/>
<dbReference type="RefSeq" id="WP_119766096.1">
    <property type="nucleotide sequence ID" value="NZ_QYUJ01000014.1"/>
</dbReference>
<evidence type="ECO:0000313" key="1">
    <source>
        <dbReference type="EMBL" id="RJF73363.1"/>
    </source>
</evidence>
<name>A0A418VB60_9DEIO</name>
<sequence>MANLSFEPAYPFEATLETDGRLHLSGLPDDEAVQGKVVQVLAQSQPFGEAWAAEYRSQALLSGAAPEVVATLEDVQAIPVPHWRRFQGEVQGNDVTISAGALSFDGEEWQPFPRVDDAREESRHPAFALPGETVGRFFALQWRQGRIDIEPDPPGELLELLESVVQALNGDGNAAWKERHAVLGGPVNVLPEAKRSTFEVRRLAPLFAPSNPPFARQYGFEFWPLVPLEYSADGKKWLKYPIEADETEADAAPEVAAPVQAEDDPMKALSALLSGESSDDEDGEDPFGMLSSLFEMHAAPVTVHADGRVEWAEGDIDAEHAEALRQSLRSTTGAGEAALWDERMAELAPEGWAGAPVAVRMQVMKQLLSAAPGMLDQSYAPTAVSLDGVNWVNLDPLFGLGDDEDEEENDLTGGTHG</sequence>
<organism evidence="1 2">
    <name type="scientific">Deinococcus cavernae</name>
    <dbReference type="NCBI Taxonomy" id="2320857"/>
    <lineage>
        <taxon>Bacteria</taxon>
        <taxon>Thermotogati</taxon>
        <taxon>Deinococcota</taxon>
        <taxon>Deinococci</taxon>
        <taxon>Deinococcales</taxon>
        <taxon>Deinococcaceae</taxon>
        <taxon>Deinococcus</taxon>
    </lineage>
</organism>